<dbReference type="Proteomes" id="UP000631553">
    <property type="component" value="Unassembled WGS sequence"/>
</dbReference>
<organism evidence="3 4">
    <name type="scientific">Micromonospora purpureochromogenes</name>
    <dbReference type="NCBI Taxonomy" id="47872"/>
    <lineage>
        <taxon>Bacteria</taxon>
        <taxon>Bacillati</taxon>
        <taxon>Actinomycetota</taxon>
        <taxon>Actinomycetes</taxon>
        <taxon>Micromonosporales</taxon>
        <taxon>Micromonosporaceae</taxon>
        <taxon>Micromonospora</taxon>
    </lineage>
</organism>
<feature type="chain" id="PRO_5045657981" evidence="2">
    <location>
        <begin position="29"/>
        <end position="64"/>
    </location>
</feature>
<accession>A0ABX2RH61</accession>
<dbReference type="EMBL" id="JACCCQ010000001">
    <property type="protein sequence ID" value="NYF55850.1"/>
    <property type="molecule type" value="Genomic_DNA"/>
</dbReference>
<feature type="signal peptide" evidence="2">
    <location>
        <begin position="1"/>
        <end position="28"/>
    </location>
</feature>
<evidence type="ECO:0000256" key="2">
    <source>
        <dbReference type="SAM" id="SignalP"/>
    </source>
</evidence>
<dbReference type="RefSeq" id="WP_179802283.1">
    <property type="nucleotide sequence ID" value="NZ_JACCCQ010000001.1"/>
</dbReference>
<evidence type="ECO:0000313" key="4">
    <source>
        <dbReference type="Proteomes" id="UP000631553"/>
    </source>
</evidence>
<gene>
    <name evidence="3" type="ORF">HDA35_001681</name>
</gene>
<evidence type="ECO:0000313" key="3">
    <source>
        <dbReference type="EMBL" id="NYF55850.1"/>
    </source>
</evidence>
<protein>
    <submittedName>
        <fullName evidence="3">Type II secretory pathway pseudopilin PulG</fullName>
    </submittedName>
</protein>
<reference evidence="3 4" key="1">
    <citation type="submission" date="2020-07" db="EMBL/GenBank/DDBJ databases">
        <title>Sequencing the genomes of 1000 actinobacteria strains.</title>
        <authorList>
            <person name="Klenk H.-P."/>
        </authorList>
    </citation>
    <scope>NUCLEOTIDE SEQUENCE [LARGE SCALE GENOMIC DNA]</scope>
    <source>
        <strain evidence="3 4">DSM 43814</strain>
    </source>
</reference>
<name>A0ABX2RH61_9ACTN</name>
<comment type="caution">
    <text evidence="3">The sequence shown here is derived from an EMBL/GenBank/DDBJ whole genome shotgun (WGS) entry which is preliminary data.</text>
</comment>
<feature type="region of interest" description="Disordered" evidence="1">
    <location>
        <begin position="38"/>
        <end position="64"/>
    </location>
</feature>
<proteinExistence type="predicted"/>
<sequence length="64" mass="6310">MRKALTLLVSGLVAALLGVLALGGVAAAATSSADEAKAAAKSAREAAQKAGKPDPFSPEIYGTR</sequence>
<feature type="compositionally biased region" description="Basic and acidic residues" evidence="1">
    <location>
        <begin position="38"/>
        <end position="47"/>
    </location>
</feature>
<evidence type="ECO:0000256" key="1">
    <source>
        <dbReference type="SAM" id="MobiDB-lite"/>
    </source>
</evidence>
<keyword evidence="2" id="KW-0732">Signal</keyword>
<keyword evidence="4" id="KW-1185">Reference proteome</keyword>